<evidence type="ECO:0000256" key="4">
    <source>
        <dbReference type="ARBA" id="ARBA00023235"/>
    </source>
</evidence>
<dbReference type="STRING" id="2711.A0A067F3B9"/>
<reference evidence="8 9" key="1">
    <citation type="submission" date="2014-04" db="EMBL/GenBank/DDBJ databases">
        <authorList>
            <consortium name="International Citrus Genome Consortium"/>
            <person name="Gmitter F."/>
            <person name="Chen C."/>
            <person name="Farmerie W."/>
            <person name="Harkins T."/>
            <person name="Desany B."/>
            <person name="Mohiuddin M."/>
            <person name="Kodira C."/>
            <person name="Borodovsky M."/>
            <person name="Lomsadze A."/>
            <person name="Burns P."/>
            <person name="Jenkins J."/>
            <person name="Prochnik S."/>
            <person name="Shu S."/>
            <person name="Chapman J."/>
            <person name="Pitluck S."/>
            <person name="Schmutz J."/>
            <person name="Rokhsar D."/>
        </authorList>
    </citation>
    <scope>NUCLEOTIDE SEQUENCE</scope>
</reference>
<accession>A0A067F3B9</accession>
<dbReference type="EMBL" id="KK784955">
    <property type="protein sequence ID" value="KDO57989.1"/>
    <property type="molecule type" value="Genomic_DNA"/>
</dbReference>
<name>A0A067F3B9_CITSI</name>
<evidence type="ECO:0000256" key="5">
    <source>
        <dbReference type="PROSITE-ProRule" id="PRU00277"/>
    </source>
</evidence>
<dbReference type="EC" id="5.2.1.8" evidence="2 5"/>
<dbReference type="AlphaFoldDB" id="A0A067F3B9"/>
<dbReference type="GO" id="GO:0003755">
    <property type="term" value="F:peptidyl-prolyl cis-trans isomerase activity"/>
    <property type="evidence" value="ECO:0007669"/>
    <property type="project" value="UniProtKB-KW"/>
</dbReference>
<dbReference type="PROSITE" id="PS50059">
    <property type="entry name" value="FKBP_PPIASE"/>
    <property type="match status" value="1"/>
</dbReference>
<evidence type="ECO:0000256" key="1">
    <source>
        <dbReference type="ARBA" id="ARBA00000971"/>
    </source>
</evidence>
<sequence>MAVEDEDINPQKKKAPSEDDKRRMKIVPGSLMKAVMRPGGGDSTPSDGDQVAYHCTVRTLDGVIVESTRSEYGGKGIPIRHVLGKSKILLGLLEGIPTMLKGEVSM</sequence>
<protein>
    <recommendedName>
        <fullName evidence="2 5">peptidylprolyl isomerase</fullName>
        <ecNumber evidence="2 5">5.2.1.8</ecNumber>
    </recommendedName>
</protein>
<dbReference type="EMBL" id="KK784955">
    <property type="protein sequence ID" value="KDO57990.1"/>
    <property type="molecule type" value="Genomic_DNA"/>
</dbReference>
<dbReference type="PANTHER" id="PTHR10516">
    <property type="entry name" value="PEPTIDYL-PROLYL CIS-TRANS ISOMERASE"/>
    <property type="match status" value="1"/>
</dbReference>
<dbReference type="InterPro" id="IPR050689">
    <property type="entry name" value="FKBP-type_PPIase"/>
</dbReference>
<gene>
    <name evidence="8" type="ORF">CISIN_1g0069082mg</name>
</gene>
<keyword evidence="3 5" id="KW-0697">Rotamase</keyword>
<evidence type="ECO:0000313" key="8">
    <source>
        <dbReference type="EMBL" id="KDO57987.1"/>
    </source>
</evidence>
<dbReference type="Pfam" id="PF00254">
    <property type="entry name" value="FKBP_C"/>
    <property type="match status" value="1"/>
</dbReference>
<comment type="catalytic activity">
    <reaction evidence="1 5">
        <text>[protein]-peptidylproline (omega=180) = [protein]-peptidylproline (omega=0)</text>
        <dbReference type="Rhea" id="RHEA:16237"/>
        <dbReference type="Rhea" id="RHEA-COMP:10747"/>
        <dbReference type="Rhea" id="RHEA-COMP:10748"/>
        <dbReference type="ChEBI" id="CHEBI:83833"/>
        <dbReference type="ChEBI" id="CHEBI:83834"/>
        <dbReference type="EC" id="5.2.1.8"/>
    </reaction>
</comment>
<evidence type="ECO:0000256" key="3">
    <source>
        <dbReference type="ARBA" id="ARBA00023110"/>
    </source>
</evidence>
<dbReference type="EMBL" id="KK784955">
    <property type="protein sequence ID" value="KDO57984.1"/>
    <property type="molecule type" value="Genomic_DNA"/>
</dbReference>
<dbReference type="EMBL" id="KK784955">
    <property type="protein sequence ID" value="KDO57986.1"/>
    <property type="molecule type" value="Genomic_DNA"/>
</dbReference>
<feature type="region of interest" description="Disordered" evidence="6">
    <location>
        <begin position="1"/>
        <end position="23"/>
    </location>
</feature>
<dbReference type="SUPFAM" id="SSF54534">
    <property type="entry name" value="FKBP-like"/>
    <property type="match status" value="1"/>
</dbReference>
<dbReference type="Proteomes" id="UP000027120">
    <property type="component" value="Unassembled WGS sequence"/>
</dbReference>
<evidence type="ECO:0000313" key="9">
    <source>
        <dbReference type="Proteomes" id="UP000027120"/>
    </source>
</evidence>
<evidence type="ECO:0000259" key="7">
    <source>
        <dbReference type="PROSITE" id="PS50059"/>
    </source>
</evidence>
<dbReference type="InterPro" id="IPR046357">
    <property type="entry name" value="PPIase_dom_sf"/>
</dbReference>
<dbReference type="EMBL" id="KK784955">
    <property type="protein sequence ID" value="KDO57988.1"/>
    <property type="molecule type" value="Genomic_DNA"/>
</dbReference>
<dbReference type="EMBL" id="KK784955">
    <property type="protein sequence ID" value="KDO57987.1"/>
    <property type="molecule type" value="Genomic_DNA"/>
</dbReference>
<dbReference type="Gene3D" id="3.10.50.40">
    <property type="match status" value="1"/>
</dbReference>
<dbReference type="InterPro" id="IPR001179">
    <property type="entry name" value="PPIase_FKBP_dom"/>
</dbReference>
<organism evidence="8 9">
    <name type="scientific">Citrus sinensis</name>
    <name type="common">Sweet orange</name>
    <name type="synonym">Citrus aurantium var. sinensis</name>
    <dbReference type="NCBI Taxonomy" id="2711"/>
    <lineage>
        <taxon>Eukaryota</taxon>
        <taxon>Viridiplantae</taxon>
        <taxon>Streptophyta</taxon>
        <taxon>Embryophyta</taxon>
        <taxon>Tracheophyta</taxon>
        <taxon>Spermatophyta</taxon>
        <taxon>Magnoliopsida</taxon>
        <taxon>eudicotyledons</taxon>
        <taxon>Gunneridae</taxon>
        <taxon>Pentapetalae</taxon>
        <taxon>rosids</taxon>
        <taxon>malvids</taxon>
        <taxon>Sapindales</taxon>
        <taxon>Rutaceae</taxon>
        <taxon>Aurantioideae</taxon>
        <taxon>Citrus</taxon>
    </lineage>
</organism>
<proteinExistence type="predicted"/>
<evidence type="ECO:0000256" key="6">
    <source>
        <dbReference type="SAM" id="MobiDB-lite"/>
    </source>
</evidence>
<feature type="non-terminal residue" evidence="8">
    <location>
        <position position="106"/>
    </location>
</feature>
<feature type="domain" description="PPIase FKBP-type" evidence="7">
    <location>
        <begin position="48"/>
        <end position="106"/>
    </location>
</feature>
<dbReference type="PANTHER" id="PTHR10516:SF268">
    <property type="entry name" value="PEPTIDYL-PROLYL CIS-TRANS ISOMERASE PASTICCINO1"/>
    <property type="match status" value="1"/>
</dbReference>
<dbReference type="EMBL" id="KK784955">
    <property type="protein sequence ID" value="KDO57991.1"/>
    <property type="molecule type" value="Genomic_DNA"/>
</dbReference>
<keyword evidence="4 5" id="KW-0413">Isomerase</keyword>
<evidence type="ECO:0000256" key="2">
    <source>
        <dbReference type="ARBA" id="ARBA00013194"/>
    </source>
</evidence>
<dbReference type="EMBL" id="KK784955">
    <property type="protein sequence ID" value="KDO57985.1"/>
    <property type="molecule type" value="Genomic_DNA"/>
</dbReference>
<keyword evidence="9" id="KW-1185">Reference proteome</keyword>